<feature type="binding site" evidence="16">
    <location>
        <position position="781"/>
    </location>
    <ligand>
        <name>ATP</name>
        <dbReference type="ChEBI" id="CHEBI:30616"/>
        <label>2</label>
    </ligand>
</feature>
<dbReference type="InterPro" id="IPR005483">
    <property type="entry name" value="CPSase_dom"/>
</dbReference>
<comment type="catalytic activity">
    <reaction evidence="15 16">
        <text>hydrogencarbonate + L-glutamine + 2 ATP + H2O = carbamoyl phosphate + L-glutamate + 2 ADP + phosphate + 2 H(+)</text>
        <dbReference type="Rhea" id="RHEA:18633"/>
        <dbReference type="ChEBI" id="CHEBI:15377"/>
        <dbReference type="ChEBI" id="CHEBI:15378"/>
        <dbReference type="ChEBI" id="CHEBI:17544"/>
        <dbReference type="ChEBI" id="CHEBI:29985"/>
        <dbReference type="ChEBI" id="CHEBI:30616"/>
        <dbReference type="ChEBI" id="CHEBI:43474"/>
        <dbReference type="ChEBI" id="CHEBI:58228"/>
        <dbReference type="ChEBI" id="CHEBI:58359"/>
        <dbReference type="ChEBI" id="CHEBI:456216"/>
        <dbReference type="EC" id="6.3.5.5"/>
    </reaction>
</comment>
<dbReference type="UniPathway" id="UPA00068">
    <property type="reaction ID" value="UER00171"/>
</dbReference>
<gene>
    <name evidence="16 19" type="primary">carB</name>
    <name evidence="19" type="ORF">H9Q81_04220</name>
</gene>
<feature type="domain" description="MGS-like" evidence="18">
    <location>
        <begin position="931"/>
        <end position="1072"/>
    </location>
</feature>
<keyword evidence="11" id="KW-0460">Magnesium</keyword>
<feature type="region of interest" description="Carbamoyl phosphate synthetic domain" evidence="16">
    <location>
        <begin position="549"/>
        <end position="931"/>
    </location>
</feature>
<evidence type="ECO:0000256" key="8">
    <source>
        <dbReference type="ARBA" id="ARBA00022737"/>
    </source>
</evidence>
<dbReference type="PANTHER" id="PTHR11405:SF53">
    <property type="entry name" value="CARBAMOYL-PHOSPHATE SYNTHASE [AMMONIA], MITOCHONDRIAL"/>
    <property type="match status" value="1"/>
</dbReference>
<feature type="binding site" evidence="16">
    <location>
        <position position="822"/>
    </location>
    <ligand>
        <name>Mg(2+)</name>
        <dbReference type="ChEBI" id="CHEBI:18420"/>
        <label>3</label>
    </ligand>
</feature>
<dbReference type="SMART" id="SM00851">
    <property type="entry name" value="MGS"/>
    <property type="match status" value="1"/>
</dbReference>
<organism evidence="19 20">
    <name type="scientific">Fusobacterium hominis</name>
    <dbReference type="NCBI Taxonomy" id="2764326"/>
    <lineage>
        <taxon>Bacteria</taxon>
        <taxon>Fusobacteriati</taxon>
        <taxon>Fusobacteriota</taxon>
        <taxon>Fusobacteriia</taxon>
        <taxon>Fusobacteriales</taxon>
        <taxon>Fusobacteriaceae</taxon>
        <taxon>Fusobacterium</taxon>
    </lineage>
</organism>
<protein>
    <recommendedName>
        <fullName evidence="16">Carbamoyl phosphate synthase large chain</fullName>
        <ecNumber evidence="16">6.3.4.16</ecNumber>
        <ecNumber evidence="16">6.3.5.5</ecNumber>
    </recommendedName>
    <alternativeName>
        <fullName evidence="16">Carbamoyl phosphate synthetase ammonia chain</fullName>
    </alternativeName>
</protein>
<dbReference type="NCBIfam" id="NF003671">
    <property type="entry name" value="PRK05294.1"/>
    <property type="match status" value="1"/>
</dbReference>
<dbReference type="GO" id="GO:0004087">
    <property type="term" value="F:carbamoyl-phosphate synthase (ammonia) activity"/>
    <property type="evidence" value="ECO:0007669"/>
    <property type="project" value="UniProtKB-EC"/>
</dbReference>
<dbReference type="InterPro" id="IPR005480">
    <property type="entry name" value="CPSase_lsu_oligo"/>
</dbReference>
<name>A0A7G9GZ05_9FUSO</name>
<keyword evidence="10 16" id="KW-0067">ATP-binding</keyword>
<feature type="binding site" evidence="16">
    <location>
        <position position="209"/>
    </location>
    <ligand>
        <name>ATP</name>
        <dbReference type="ChEBI" id="CHEBI:30616"/>
        <label>1</label>
    </ligand>
</feature>
<dbReference type="InterPro" id="IPR033937">
    <property type="entry name" value="MGS_CPS_CarB"/>
</dbReference>
<dbReference type="PROSITE" id="PS00867">
    <property type="entry name" value="CPSASE_2"/>
    <property type="match status" value="2"/>
</dbReference>
<dbReference type="Pfam" id="PF02786">
    <property type="entry name" value="CPSase_L_D2"/>
    <property type="match status" value="2"/>
</dbReference>
<feature type="region of interest" description="Allosteric domain" evidence="16">
    <location>
        <begin position="932"/>
        <end position="1072"/>
    </location>
</feature>
<dbReference type="GO" id="GO:0005737">
    <property type="term" value="C:cytoplasm"/>
    <property type="evidence" value="ECO:0007669"/>
    <property type="project" value="TreeGrafter"/>
</dbReference>
<dbReference type="Gene3D" id="3.40.50.20">
    <property type="match status" value="2"/>
</dbReference>
<dbReference type="EC" id="6.3.5.5" evidence="16"/>
<dbReference type="AlphaFoldDB" id="A0A7G9GZ05"/>
<feature type="binding site" evidence="16">
    <location>
        <position position="822"/>
    </location>
    <ligand>
        <name>ATP</name>
        <dbReference type="ChEBI" id="CHEBI:30616"/>
        <label>2</label>
    </ligand>
</feature>
<dbReference type="PANTHER" id="PTHR11405">
    <property type="entry name" value="CARBAMOYLTRANSFERASE FAMILY MEMBER"/>
    <property type="match status" value="1"/>
</dbReference>
<dbReference type="GO" id="GO:0044205">
    <property type="term" value="P:'de novo' UMP biosynthetic process"/>
    <property type="evidence" value="ECO:0007669"/>
    <property type="project" value="UniProtKB-UniRule"/>
</dbReference>
<keyword evidence="12 16" id="KW-0665">Pyrimidine biosynthesis</keyword>
<reference evidence="19 20" key="1">
    <citation type="submission" date="2020-08" db="EMBL/GenBank/DDBJ databases">
        <authorList>
            <person name="Liu C."/>
            <person name="Sun Q."/>
        </authorList>
    </citation>
    <scope>NUCLEOTIDE SEQUENCE [LARGE SCALE GENOMIC DNA]</scope>
    <source>
        <strain evidence="19 20">NSJ-57</strain>
    </source>
</reference>
<dbReference type="Gene3D" id="3.40.50.1380">
    <property type="entry name" value="Methylglyoxal synthase-like domain"/>
    <property type="match status" value="1"/>
</dbReference>
<dbReference type="GO" id="GO:0006541">
    <property type="term" value="P:glutamine metabolic process"/>
    <property type="evidence" value="ECO:0007669"/>
    <property type="project" value="TreeGrafter"/>
</dbReference>
<dbReference type="NCBIfam" id="TIGR01369">
    <property type="entry name" value="CPSaseII_lrg"/>
    <property type="match status" value="1"/>
</dbReference>
<comment type="catalytic activity">
    <reaction evidence="14 16">
        <text>hydrogencarbonate + NH4(+) + 2 ATP = carbamoyl phosphate + 2 ADP + phosphate + 2 H(+)</text>
        <dbReference type="Rhea" id="RHEA:18029"/>
        <dbReference type="ChEBI" id="CHEBI:15378"/>
        <dbReference type="ChEBI" id="CHEBI:17544"/>
        <dbReference type="ChEBI" id="CHEBI:28938"/>
        <dbReference type="ChEBI" id="CHEBI:30616"/>
        <dbReference type="ChEBI" id="CHEBI:43474"/>
        <dbReference type="ChEBI" id="CHEBI:58228"/>
        <dbReference type="ChEBI" id="CHEBI:456216"/>
        <dbReference type="EC" id="6.3.4.16"/>
    </reaction>
</comment>
<keyword evidence="5 16" id="KW-0436">Ligase</keyword>
<feature type="binding site" evidence="16">
    <location>
        <position position="834"/>
    </location>
    <ligand>
        <name>Mg(2+)</name>
        <dbReference type="ChEBI" id="CHEBI:18420"/>
        <label>4</label>
    </ligand>
</feature>
<feature type="binding site" evidence="16">
    <location>
        <position position="836"/>
    </location>
    <ligand>
        <name>Mg(2+)</name>
        <dbReference type="ChEBI" id="CHEBI:18420"/>
        <label>4</label>
    </ligand>
</feature>
<evidence type="ECO:0000313" key="20">
    <source>
        <dbReference type="Proteomes" id="UP000515913"/>
    </source>
</evidence>
<dbReference type="InterPro" id="IPR011761">
    <property type="entry name" value="ATP-grasp"/>
</dbReference>
<comment type="caution">
    <text evidence="16">Lacks conserved residue(s) required for the propagation of feature annotation.</text>
</comment>
<comment type="similarity">
    <text evidence="3 16">Belongs to the CarB family.</text>
</comment>
<feature type="region of interest" description="Carboxyphosphate synthetic domain" evidence="16">
    <location>
        <begin position="1"/>
        <end position="400"/>
    </location>
</feature>
<dbReference type="Pfam" id="PF25596">
    <property type="entry name" value="CPSase_L_D1"/>
    <property type="match status" value="2"/>
</dbReference>
<feature type="binding site" evidence="16">
    <location>
        <position position="128"/>
    </location>
    <ligand>
        <name>ATP</name>
        <dbReference type="ChEBI" id="CHEBI:30616"/>
        <label>1</label>
    </ligand>
</feature>
<evidence type="ECO:0000256" key="12">
    <source>
        <dbReference type="ARBA" id="ARBA00022975"/>
    </source>
</evidence>
<feature type="binding site" evidence="16">
    <location>
        <position position="242"/>
    </location>
    <ligand>
        <name>ATP</name>
        <dbReference type="ChEBI" id="CHEBI:30616"/>
        <label>1</label>
    </ligand>
</feature>
<feature type="binding site" evidence="16">
    <location>
        <position position="834"/>
    </location>
    <ligand>
        <name>ATP</name>
        <dbReference type="ChEBI" id="CHEBI:30616"/>
        <label>2</label>
    </ligand>
</feature>
<dbReference type="InterPro" id="IPR058047">
    <property type="entry name" value="CPSase_preATP-grasp"/>
</dbReference>
<dbReference type="InterPro" id="IPR005479">
    <property type="entry name" value="CPAse_ATP-bd"/>
</dbReference>
<comment type="domain">
    <text evidence="16">The large subunit is composed of 2 ATP-grasp domains that are involved in binding the 2 ATP molecules needed for carbamoyl phosphate synthesis. The N-terminal ATP-grasp domain (referred to as the carboxyphosphate synthetic component) catalyzes the ATP-dependent phosphorylation of hydrogencarbonate to carboxyphosphate and the subsequent nucleophilic attack by ammonia to form a carbamate intermediate. The C-terminal ATP-grasp domain (referred to as the carbamoyl phosphate synthetic component) then catalyzes the phosphorylation of carbamate with the second ATP to form the end product carbamoyl phosphate. The reactive and unstable enzyme intermediates are sequentially channeled from one active site to the next through the interior of the protein over a distance of at least 96 A.</text>
</comment>
<dbReference type="InterPro" id="IPR016185">
    <property type="entry name" value="PreATP-grasp_dom_sf"/>
</dbReference>
<evidence type="ECO:0000259" key="18">
    <source>
        <dbReference type="PROSITE" id="PS51855"/>
    </source>
</evidence>
<dbReference type="Gene3D" id="3.30.470.20">
    <property type="entry name" value="ATP-grasp fold, B domain"/>
    <property type="match status" value="2"/>
</dbReference>
<evidence type="ECO:0000256" key="15">
    <source>
        <dbReference type="ARBA" id="ARBA00048816"/>
    </source>
</evidence>
<evidence type="ECO:0000256" key="3">
    <source>
        <dbReference type="ARBA" id="ARBA00009799"/>
    </source>
</evidence>
<dbReference type="KEGG" id="fho:H9Q81_04220"/>
<dbReference type="GO" id="GO:0004088">
    <property type="term" value="F:carbamoyl-phosphate synthase (glutamine-hydrolyzing) activity"/>
    <property type="evidence" value="ECO:0007669"/>
    <property type="project" value="UniProtKB-UniRule"/>
</dbReference>
<dbReference type="SMART" id="SM01096">
    <property type="entry name" value="CPSase_L_D3"/>
    <property type="match status" value="1"/>
</dbReference>
<feature type="binding site" evidence="16">
    <location>
        <position position="297"/>
    </location>
    <ligand>
        <name>Mg(2+)</name>
        <dbReference type="ChEBI" id="CHEBI:18420"/>
        <label>2</label>
    </ligand>
</feature>
<evidence type="ECO:0000256" key="10">
    <source>
        <dbReference type="ARBA" id="ARBA00022840"/>
    </source>
</evidence>
<dbReference type="EC" id="6.3.4.16" evidence="16"/>
<feature type="binding site" evidence="16">
    <location>
        <position position="297"/>
    </location>
    <ligand>
        <name>Mg(2+)</name>
        <dbReference type="ChEBI" id="CHEBI:18420"/>
        <label>1</label>
    </ligand>
</feature>
<dbReference type="Gene3D" id="3.30.1490.20">
    <property type="entry name" value="ATP-grasp fold, A domain"/>
    <property type="match status" value="1"/>
</dbReference>
<dbReference type="HAMAP" id="MF_01210_B">
    <property type="entry name" value="CPSase_L_chain_B"/>
    <property type="match status" value="1"/>
</dbReference>
<feature type="binding site" evidence="16">
    <location>
        <position position="297"/>
    </location>
    <ligand>
        <name>Mn(2+)</name>
        <dbReference type="ChEBI" id="CHEBI:29035"/>
        <label>2</label>
    </ligand>
</feature>
<accession>A0A7G9GZ05</accession>
<dbReference type="HAMAP" id="MF_01210_A">
    <property type="entry name" value="CPSase_L_chain_A"/>
    <property type="match status" value="1"/>
</dbReference>
<feature type="binding site" evidence="16">
    <location>
        <position position="822"/>
    </location>
    <ligand>
        <name>Mn(2+)</name>
        <dbReference type="ChEBI" id="CHEBI:29035"/>
        <label>3</label>
    </ligand>
</feature>
<dbReference type="NCBIfam" id="NF009455">
    <property type="entry name" value="PRK12815.1"/>
    <property type="match status" value="1"/>
</dbReference>
<dbReference type="FunFam" id="3.40.50.20:FF:000002">
    <property type="entry name" value="Carbamoyl-phosphate synthase large chain"/>
    <property type="match status" value="1"/>
</dbReference>
<comment type="cofactor">
    <cofactor evidence="16">
        <name>Mg(2+)</name>
        <dbReference type="ChEBI" id="CHEBI:18420"/>
    </cofactor>
    <cofactor evidence="16">
        <name>Mn(2+)</name>
        <dbReference type="ChEBI" id="CHEBI:29035"/>
    </cofactor>
    <text evidence="16">Binds 4 Mg(2+) or Mn(2+) ions per subunit.</text>
</comment>
<evidence type="ECO:0000259" key="17">
    <source>
        <dbReference type="PROSITE" id="PS50975"/>
    </source>
</evidence>
<evidence type="ECO:0000256" key="11">
    <source>
        <dbReference type="ARBA" id="ARBA00022842"/>
    </source>
</evidence>
<keyword evidence="9 16" id="KW-0547">Nucleotide-binding</keyword>
<dbReference type="CDD" id="cd01424">
    <property type="entry name" value="MGS_CPS_II"/>
    <property type="match status" value="1"/>
</dbReference>
<feature type="domain" description="ATP-grasp" evidence="17">
    <location>
        <begin position="132"/>
        <end position="326"/>
    </location>
</feature>
<comment type="pathway">
    <text evidence="2 16">Amino-acid biosynthesis; L-arginine biosynthesis; carbamoyl phosphate from bicarbonate: step 1/1.</text>
</comment>
<evidence type="ECO:0000256" key="6">
    <source>
        <dbReference type="ARBA" id="ARBA00022605"/>
    </source>
</evidence>
<dbReference type="SUPFAM" id="SSF52335">
    <property type="entry name" value="Methylglyoxal synthase-like"/>
    <property type="match status" value="1"/>
</dbReference>
<dbReference type="GO" id="GO:0005524">
    <property type="term" value="F:ATP binding"/>
    <property type="evidence" value="ECO:0007669"/>
    <property type="project" value="UniProtKB-UniRule"/>
</dbReference>
<feature type="binding site" evidence="16">
    <location>
        <position position="709"/>
    </location>
    <ligand>
        <name>ATP</name>
        <dbReference type="ChEBI" id="CHEBI:30616"/>
        <label>2</label>
    </ligand>
</feature>
<feature type="binding site" evidence="16">
    <location>
        <position position="175"/>
    </location>
    <ligand>
        <name>ATP</name>
        <dbReference type="ChEBI" id="CHEBI:30616"/>
        <label>1</label>
    </ligand>
</feature>
<evidence type="ECO:0000313" key="19">
    <source>
        <dbReference type="EMBL" id="QNM16037.1"/>
    </source>
</evidence>
<feature type="binding site" evidence="16">
    <location>
        <position position="283"/>
    </location>
    <ligand>
        <name>ATP</name>
        <dbReference type="ChEBI" id="CHEBI:30616"/>
        <label>1</label>
    </ligand>
</feature>
<feature type="binding site" evidence="16">
    <location>
        <position position="283"/>
    </location>
    <ligand>
        <name>Mg(2+)</name>
        <dbReference type="ChEBI" id="CHEBI:18420"/>
        <label>1</label>
    </ligand>
</feature>
<feature type="binding site" evidence="16">
    <location>
        <position position="780"/>
    </location>
    <ligand>
        <name>ATP</name>
        <dbReference type="ChEBI" id="CHEBI:30616"/>
        <label>2</label>
    </ligand>
</feature>
<dbReference type="Pfam" id="PF02142">
    <property type="entry name" value="MGS"/>
    <property type="match status" value="1"/>
</dbReference>
<dbReference type="SUPFAM" id="SSF48108">
    <property type="entry name" value="Carbamoyl phosphate synthetase, large subunit connection domain"/>
    <property type="match status" value="1"/>
</dbReference>
<evidence type="ECO:0000256" key="4">
    <source>
        <dbReference type="ARBA" id="ARBA00022571"/>
    </source>
</evidence>
<evidence type="ECO:0000256" key="13">
    <source>
        <dbReference type="ARBA" id="ARBA00023211"/>
    </source>
</evidence>
<comment type="function">
    <text evidence="16">Large subunit of the glutamine-dependent carbamoyl phosphate synthetase (CPSase). CPSase catalyzes the formation of carbamoyl phosphate from the ammonia moiety of glutamine, carbonate, and phosphate donated by ATP, constituting the first step of 2 biosynthetic pathways, one leading to arginine and/or urea and the other to pyrimidine nucleotides. The large subunit (synthetase) binds the substrates ammonia (free or transferred from glutamine from the small subunit), hydrogencarbonate and ATP and carries out an ATP-coupled ligase reaction, activating hydrogencarbonate by forming carboxy phosphate which reacts with ammonia to form carbamoyl phosphate.</text>
</comment>
<comment type="subunit">
    <text evidence="16">Composed of two chains; the small (or glutamine) chain promotes the hydrolysis of glutamine to ammonia, which is used by the large (or ammonia) chain to synthesize carbamoyl phosphate. Tetramer of heterodimers (alpha,beta)4.</text>
</comment>
<sequence>MLDKSIKKTLVIGSGPIIIGQAAEFDYSGTQACETLKKEGIEVVLVNSNPATIMTDTAVADRIYIEPITLEFVEKIIAKERPDSILAGMGGQTALNMAVELYEKGILEKYGVKVIGTPIEAIKRGEDRELFREAMEKIEEPIIKSKIVESLDEGYRVANEIGYPVVVRPAYTLGGTGGGFANNDVELEDILSKGLALSRVGQVLIEKSILGWKEIEYEVIRDANGNTITVCNMENIDPVGIHTGDSIVVAPSQTLSDREYQMLRTSAIKIVNEIGVIGGCNVQFALNPKSFEYAIIEINPRVSRSSALASKATGYPIARVATRLSLGYLLDEVKNEVTGKTFACFEPSLDYIVVKIPKWPFDKFKKANKRLGTKMMATGEVMAIGNNFEAAFQKGLRSLEIGRYNFEYPVVKKMSIEELKEAVVKPDDERIFVVAEMLRRGYIKEKLQKLTGIDKFFMEKIEWIVKQEETLKRMKFKDLDEQFLRNLKKKGFSDRGIAELMGVSEKDIERKRKAHNIIPTYKMVDTCAGEFAADSSYFYSTYDQFDEVVVSNRRKIVVIGSGPIRIGQGIEFDYCTVHAVKTLKKLGIESIIINNNPETVSTDFSTADKLYFEPLVTEDIMAILEKEKPEGVILQFGGQTAIKLANDLSERGIKIIGTSADKIDEAEDRERFEEMMEKLDINRPKGRGVWDVAHGIEVANKIGYPVLVRPSYVLGGQGMEICHDEYNLVKYLEASFDRDNVNPVLIDKYLNGIELEVDAICDGENVLIPGIMEHLERAGVHSGDSITIYPQQNLYEGTEEELLEITKKMAKALEVKGMMNIQFIAYQNKLYVIEVNPRSSRTVPYISKVSGVPAIELATRVALGEKLTDLGYGTGIYKKPSVVAVKVPVFSTEKLSSVEVSLGPEMRSTGEVLGVGNTVDEAIYKGLLGAKRVHEIKGRKVLVTIRDKDKEEFLPIAKSLIKHGSTLYATKGTQKFLSENGVESILVNRINEESPNISDVLKHREVDLLINTPTKANDAQRDGFKMRRTAIEYGVDVLTSLDTISAILRMQDSNIEDSKLDVFDVSKIRENK</sequence>
<feature type="binding site" evidence="16">
    <location>
        <position position="754"/>
    </location>
    <ligand>
        <name>ATP</name>
        <dbReference type="ChEBI" id="CHEBI:30616"/>
        <label>2</label>
    </ligand>
</feature>
<dbReference type="RefSeq" id="WP_101473780.1">
    <property type="nucleotide sequence ID" value="NZ_CP060637.1"/>
</dbReference>
<dbReference type="FunFam" id="3.30.470.20:FF:000026">
    <property type="entry name" value="Carbamoyl-phosphate synthase large chain"/>
    <property type="match status" value="1"/>
</dbReference>
<feature type="binding site" evidence="16">
    <location>
        <position position="240"/>
    </location>
    <ligand>
        <name>ATP</name>
        <dbReference type="ChEBI" id="CHEBI:30616"/>
        <label>1</label>
    </ligand>
</feature>
<feature type="binding site" evidence="16">
    <location>
        <position position="207"/>
    </location>
    <ligand>
        <name>ATP</name>
        <dbReference type="ChEBI" id="CHEBI:30616"/>
        <label>1</label>
    </ligand>
</feature>
<evidence type="ECO:0000256" key="7">
    <source>
        <dbReference type="ARBA" id="ARBA00022723"/>
    </source>
</evidence>
<dbReference type="PRINTS" id="PR00098">
    <property type="entry name" value="CPSASE"/>
</dbReference>
<feature type="binding site" evidence="16">
    <location>
        <position position="299"/>
    </location>
    <ligand>
        <name>Mn(2+)</name>
        <dbReference type="ChEBI" id="CHEBI:29035"/>
        <label>2</label>
    </ligand>
</feature>
<dbReference type="InterPro" id="IPR036914">
    <property type="entry name" value="MGS-like_dom_sf"/>
</dbReference>
<feature type="binding site" evidence="16">
    <location>
        <position position="836"/>
    </location>
    <ligand>
        <name>Mn(2+)</name>
        <dbReference type="ChEBI" id="CHEBI:29035"/>
        <label>4</label>
    </ligand>
</feature>
<dbReference type="UniPathway" id="UPA00070">
    <property type="reaction ID" value="UER00115"/>
</dbReference>
<evidence type="ECO:0000256" key="2">
    <source>
        <dbReference type="ARBA" id="ARBA00005077"/>
    </source>
</evidence>
<keyword evidence="4 16" id="KW-0055">Arginine biosynthesis</keyword>
<feature type="binding site" evidence="16">
    <location>
        <position position="782"/>
    </location>
    <ligand>
        <name>ATP</name>
        <dbReference type="ChEBI" id="CHEBI:30616"/>
        <label>2</label>
    </ligand>
</feature>
<feature type="binding site" evidence="16">
    <location>
        <position position="297"/>
    </location>
    <ligand>
        <name>ATP</name>
        <dbReference type="ChEBI" id="CHEBI:30616"/>
        <label>1</label>
    </ligand>
</feature>
<dbReference type="Proteomes" id="UP000515913">
    <property type="component" value="Chromosome"/>
</dbReference>
<feature type="binding site" evidence="16">
    <location>
        <position position="241"/>
    </location>
    <ligand>
        <name>ATP</name>
        <dbReference type="ChEBI" id="CHEBI:30616"/>
        <label>1</label>
    </ligand>
</feature>
<keyword evidence="7" id="KW-0479">Metal-binding</keyword>
<evidence type="ECO:0000256" key="5">
    <source>
        <dbReference type="ARBA" id="ARBA00022598"/>
    </source>
</evidence>
<dbReference type="FunFam" id="3.30.470.20:FF:000001">
    <property type="entry name" value="Carbamoyl-phosphate synthase large chain"/>
    <property type="match status" value="1"/>
</dbReference>
<dbReference type="SUPFAM" id="SSF56059">
    <property type="entry name" value="Glutathione synthetase ATP-binding domain-like"/>
    <property type="match status" value="2"/>
</dbReference>
<dbReference type="FunFam" id="3.40.50.20:FF:000001">
    <property type="entry name" value="Carbamoyl-phosphate synthase large chain"/>
    <property type="match status" value="1"/>
</dbReference>
<comment type="cofactor">
    <cofactor evidence="1">
        <name>Mn(2+)</name>
        <dbReference type="ChEBI" id="CHEBI:29035"/>
    </cofactor>
</comment>
<keyword evidence="6 16" id="KW-0028">Amino-acid biosynthesis</keyword>
<feature type="binding site" evidence="16">
    <location>
        <position position="834"/>
    </location>
    <ligand>
        <name>Mn(2+)</name>
        <dbReference type="ChEBI" id="CHEBI:29035"/>
        <label>3</label>
    </ligand>
</feature>
<dbReference type="GO" id="GO:0006526">
    <property type="term" value="P:L-arginine biosynthetic process"/>
    <property type="evidence" value="ECO:0007669"/>
    <property type="project" value="UniProtKB-UniRule"/>
</dbReference>
<dbReference type="InterPro" id="IPR011607">
    <property type="entry name" value="MGS-like_dom"/>
</dbReference>
<feature type="binding site" evidence="16">
    <location>
        <position position="834"/>
    </location>
    <ligand>
        <name>Mg(2+)</name>
        <dbReference type="ChEBI" id="CHEBI:18420"/>
        <label>3</label>
    </ligand>
</feature>
<comment type="pathway">
    <text evidence="16">Pyrimidine metabolism; UMP biosynthesis via de novo pathway; (S)-dihydroorotate from bicarbonate: step 1/3.</text>
</comment>
<evidence type="ECO:0000256" key="14">
    <source>
        <dbReference type="ARBA" id="ARBA00047359"/>
    </source>
</evidence>
<dbReference type="PROSITE" id="PS50975">
    <property type="entry name" value="ATP_GRASP"/>
    <property type="match status" value="2"/>
</dbReference>
<feature type="binding site" evidence="16">
    <location>
        <position position="283"/>
    </location>
    <ligand>
        <name>Mn(2+)</name>
        <dbReference type="ChEBI" id="CHEBI:29035"/>
        <label>1</label>
    </ligand>
</feature>
<dbReference type="PROSITE" id="PS51855">
    <property type="entry name" value="MGS"/>
    <property type="match status" value="1"/>
</dbReference>
<keyword evidence="8 16" id="KW-0677">Repeat</keyword>
<evidence type="ECO:0000256" key="16">
    <source>
        <dbReference type="HAMAP-Rule" id="MF_01210"/>
    </source>
</evidence>
<feature type="binding site" evidence="16">
    <location>
        <position position="750"/>
    </location>
    <ligand>
        <name>ATP</name>
        <dbReference type="ChEBI" id="CHEBI:30616"/>
        <label>2</label>
    </ligand>
</feature>
<dbReference type="GO" id="GO:0046872">
    <property type="term" value="F:metal ion binding"/>
    <property type="evidence" value="ECO:0007669"/>
    <property type="project" value="UniProtKB-KW"/>
</dbReference>
<feature type="binding site" evidence="16">
    <location>
        <position position="748"/>
    </location>
    <ligand>
        <name>ATP</name>
        <dbReference type="ChEBI" id="CHEBI:30616"/>
        <label>2</label>
    </ligand>
</feature>
<keyword evidence="13" id="KW-0464">Manganese</keyword>
<feature type="domain" description="ATP-grasp" evidence="17">
    <location>
        <begin position="673"/>
        <end position="863"/>
    </location>
</feature>
<feature type="binding site" evidence="16">
    <location>
        <position position="168"/>
    </location>
    <ligand>
        <name>ATP</name>
        <dbReference type="ChEBI" id="CHEBI:30616"/>
        <label>1</label>
    </ligand>
</feature>
<keyword evidence="20" id="KW-1185">Reference proteome</keyword>
<feature type="binding site" evidence="16">
    <location>
        <position position="214"/>
    </location>
    <ligand>
        <name>ATP</name>
        <dbReference type="ChEBI" id="CHEBI:30616"/>
        <label>1</label>
    </ligand>
</feature>
<dbReference type="InterPro" id="IPR036897">
    <property type="entry name" value="CarbamoylP_synth_lsu_oligo_sf"/>
</dbReference>
<feature type="binding site" evidence="16">
    <location>
        <position position="299"/>
    </location>
    <ligand>
        <name>Mg(2+)</name>
        <dbReference type="ChEBI" id="CHEBI:18420"/>
        <label>2</label>
    </ligand>
</feature>
<dbReference type="InterPro" id="IPR013815">
    <property type="entry name" value="ATP_grasp_subdomain_1"/>
</dbReference>
<dbReference type="PROSITE" id="PS00866">
    <property type="entry name" value="CPSASE_1"/>
    <property type="match status" value="2"/>
</dbReference>
<feature type="binding site" evidence="16">
    <location>
        <position position="834"/>
    </location>
    <ligand>
        <name>Mn(2+)</name>
        <dbReference type="ChEBI" id="CHEBI:29035"/>
        <label>4</label>
    </ligand>
</feature>
<feature type="binding site" evidence="16">
    <location>
        <position position="174"/>
    </location>
    <ligand>
        <name>ATP</name>
        <dbReference type="ChEBI" id="CHEBI:30616"/>
        <label>1</label>
    </ligand>
</feature>
<dbReference type="FunFam" id="1.10.1030.10:FF:000002">
    <property type="entry name" value="Carbamoyl-phosphate synthase large chain"/>
    <property type="match status" value="1"/>
</dbReference>
<dbReference type="InterPro" id="IPR006275">
    <property type="entry name" value="CPSase_lsu"/>
</dbReference>
<dbReference type="Gene3D" id="1.10.1030.10">
    <property type="entry name" value="Carbamoyl-phosphate synthetase, large subunit oligomerisation domain"/>
    <property type="match status" value="1"/>
</dbReference>
<dbReference type="Pfam" id="PF02787">
    <property type="entry name" value="CPSase_L_D3"/>
    <property type="match status" value="1"/>
</dbReference>
<feature type="binding site" evidence="16">
    <location>
        <position position="297"/>
    </location>
    <ligand>
        <name>Mn(2+)</name>
        <dbReference type="ChEBI" id="CHEBI:29035"/>
        <label>1</label>
    </ligand>
</feature>
<dbReference type="SUPFAM" id="SSF52440">
    <property type="entry name" value="PreATP-grasp domain"/>
    <property type="match status" value="2"/>
</dbReference>
<evidence type="ECO:0000256" key="9">
    <source>
        <dbReference type="ARBA" id="ARBA00022741"/>
    </source>
</evidence>
<proteinExistence type="inferred from homology"/>
<feature type="binding site" evidence="16">
    <location>
        <position position="779"/>
    </location>
    <ligand>
        <name>ATP</name>
        <dbReference type="ChEBI" id="CHEBI:30616"/>
        <label>2</label>
    </ligand>
</feature>
<evidence type="ECO:0000256" key="1">
    <source>
        <dbReference type="ARBA" id="ARBA00001936"/>
    </source>
</evidence>
<dbReference type="EMBL" id="CP060637">
    <property type="protein sequence ID" value="QNM16037.1"/>
    <property type="molecule type" value="Genomic_DNA"/>
</dbReference>